<proteinExistence type="predicted"/>
<organism evidence="2 3">
    <name type="scientific">Paractinoplanes brasiliensis</name>
    <dbReference type="NCBI Taxonomy" id="52695"/>
    <lineage>
        <taxon>Bacteria</taxon>
        <taxon>Bacillati</taxon>
        <taxon>Actinomycetota</taxon>
        <taxon>Actinomycetes</taxon>
        <taxon>Micromonosporales</taxon>
        <taxon>Micromonosporaceae</taxon>
        <taxon>Paractinoplanes</taxon>
    </lineage>
</organism>
<dbReference type="PANTHER" id="PTHR38030:SF2">
    <property type="entry name" value="PROTOPORPHYRINOGEN IX DEHYDROGENASE [QUINONE]"/>
    <property type="match status" value="1"/>
</dbReference>
<dbReference type="Proteomes" id="UP000294901">
    <property type="component" value="Unassembled WGS sequence"/>
</dbReference>
<dbReference type="EMBL" id="SNWR01000001">
    <property type="protein sequence ID" value="TDO36700.1"/>
    <property type="molecule type" value="Genomic_DNA"/>
</dbReference>
<dbReference type="RefSeq" id="WP_133871415.1">
    <property type="nucleotide sequence ID" value="NZ_BOMD01000101.1"/>
</dbReference>
<dbReference type="Pfam" id="PF12724">
    <property type="entry name" value="Flavodoxin_5"/>
    <property type="match status" value="1"/>
</dbReference>
<accession>A0A4R6JKE3</accession>
<dbReference type="GO" id="GO:0070819">
    <property type="term" value="F:menaquinone-dependent protoporphyrinogen oxidase activity"/>
    <property type="evidence" value="ECO:0007669"/>
    <property type="project" value="TreeGrafter"/>
</dbReference>
<dbReference type="SUPFAM" id="SSF52218">
    <property type="entry name" value="Flavoproteins"/>
    <property type="match status" value="1"/>
</dbReference>
<feature type="domain" description="Flavodoxin-like" evidence="1">
    <location>
        <begin position="8"/>
        <end position="156"/>
    </location>
</feature>
<evidence type="ECO:0000259" key="1">
    <source>
        <dbReference type="PROSITE" id="PS50902"/>
    </source>
</evidence>
<dbReference type="PANTHER" id="PTHR38030">
    <property type="entry name" value="PROTOPORPHYRINOGEN IX DEHYDROGENASE [MENAQUINONE]"/>
    <property type="match status" value="1"/>
</dbReference>
<dbReference type="InterPro" id="IPR052200">
    <property type="entry name" value="Protoporphyrinogen_IX_DH"/>
</dbReference>
<comment type="caution">
    <text evidence="2">The sequence shown here is derived from an EMBL/GenBank/DDBJ whole genome shotgun (WGS) entry which is preliminary data.</text>
</comment>
<dbReference type="GO" id="GO:0006783">
    <property type="term" value="P:heme biosynthetic process"/>
    <property type="evidence" value="ECO:0007669"/>
    <property type="project" value="TreeGrafter"/>
</dbReference>
<reference evidence="2 3" key="1">
    <citation type="submission" date="2019-03" db="EMBL/GenBank/DDBJ databases">
        <title>Sequencing the genomes of 1000 actinobacteria strains.</title>
        <authorList>
            <person name="Klenk H.-P."/>
        </authorList>
    </citation>
    <scope>NUCLEOTIDE SEQUENCE [LARGE SCALE GENOMIC DNA]</scope>
    <source>
        <strain evidence="2 3">DSM 43805</strain>
    </source>
</reference>
<protein>
    <submittedName>
        <fullName evidence="2">Menaquinone-dependent protoporphyrinogen oxidase</fullName>
    </submittedName>
</protein>
<dbReference type="InterPro" id="IPR026816">
    <property type="entry name" value="Flavodoxin_dom"/>
</dbReference>
<dbReference type="PROSITE" id="PS50902">
    <property type="entry name" value="FLAVODOXIN_LIKE"/>
    <property type="match status" value="1"/>
</dbReference>
<evidence type="ECO:0000313" key="2">
    <source>
        <dbReference type="EMBL" id="TDO36700.1"/>
    </source>
</evidence>
<sequence>MSGPHTHVLVAFATRNGSTRQVAEFVGTVLHHAGAEVEVTPAHSVVGPVHGYDLVVLGAPIYSGRWHRDARRFLKHHRDDLSSVPIAVFALGPRHDDEEAWRRSRRQLDRALAAQPWLKPVSVALFGGADPISRRTSAREDLRDWSAIGAWARELLARPALQP</sequence>
<dbReference type="InterPro" id="IPR008254">
    <property type="entry name" value="Flavodoxin/NO_synth"/>
</dbReference>
<dbReference type="Gene3D" id="3.40.50.360">
    <property type="match status" value="1"/>
</dbReference>
<gene>
    <name evidence="2" type="ORF">C8E87_0281</name>
</gene>
<name>A0A4R6JKE3_9ACTN</name>
<dbReference type="GO" id="GO:0010181">
    <property type="term" value="F:FMN binding"/>
    <property type="evidence" value="ECO:0007669"/>
    <property type="project" value="InterPro"/>
</dbReference>
<dbReference type="InterPro" id="IPR029039">
    <property type="entry name" value="Flavoprotein-like_sf"/>
</dbReference>
<evidence type="ECO:0000313" key="3">
    <source>
        <dbReference type="Proteomes" id="UP000294901"/>
    </source>
</evidence>
<dbReference type="OrthoDB" id="129384at2"/>
<dbReference type="AlphaFoldDB" id="A0A4R6JKE3"/>
<keyword evidence="3" id="KW-1185">Reference proteome</keyword>